<accession>A0A0B1RTZ1</accession>
<organism evidence="1 2">
    <name type="scientific">Oesophagostomum dentatum</name>
    <name type="common">Nodular worm</name>
    <dbReference type="NCBI Taxonomy" id="61180"/>
    <lineage>
        <taxon>Eukaryota</taxon>
        <taxon>Metazoa</taxon>
        <taxon>Ecdysozoa</taxon>
        <taxon>Nematoda</taxon>
        <taxon>Chromadorea</taxon>
        <taxon>Rhabditida</taxon>
        <taxon>Rhabditina</taxon>
        <taxon>Rhabditomorpha</taxon>
        <taxon>Strongyloidea</taxon>
        <taxon>Strongylidae</taxon>
        <taxon>Oesophagostomum</taxon>
    </lineage>
</organism>
<reference evidence="1 2" key="1">
    <citation type="submission" date="2014-03" db="EMBL/GenBank/DDBJ databases">
        <title>Draft genome of the hookworm Oesophagostomum dentatum.</title>
        <authorList>
            <person name="Mitreva M."/>
        </authorList>
    </citation>
    <scope>NUCLEOTIDE SEQUENCE [LARGE SCALE GENOMIC DNA]</scope>
    <source>
        <strain evidence="1 2">OD-Hann</strain>
    </source>
</reference>
<name>A0A0B1RTZ1_OESDE</name>
<sequence length="58" mass="6428">MILTQETTITTPEKISTDLTIVVRRPTAMLLRRPLPSGGKFTAGLKILDHLHVSCQNI</sequence>
<dbReference type="EMBL" id="KN612068">
    <property type="protein sequence ID" value="KHJ76124.1"/>
    <property type="molecule type" value="Genomic_DNA"/>
</dbReference>
<protein>
    <submittedName>
        <fullName evidence="1">Uncharacterized protein</fullName>
    </submittedName>
</protein>
<proteinExistence type="predicted"/>
<dbReference type="AlphaFoldDB" id="A0A0B1RTZ1"/>
<evidence type="ECO:0000313" key="1">
    <source>
        <dbReference type="EMBL" id="KHJ76124.1"/>
    </source>
</evidence>
<evidence type="ECO:0000313" key="2">
    <source>
        <dbReference type="Proteomes" id="UP000053660"/>
    </source>
</evidence>
<dbReference type="Proteomes" id="UP000053660">
    <property type="component" value="Unassembled WGS sequence"/>
</dbReference>
<keyword evidence="2" id="KW-1185">Reference proteome</keyword>
<gene>
    <name evidence="1" type="ORF">OESDEN_24257</name>
</gene>